<dbReference type="EMBL" id="JABCRI010000528">
    <property type="protein sequence ID" value="KAF8369759.1"/>
    <property type="molecule type" value="Genomic_DNA"/>
</dbReference>
<keyword evidence="4" id="KW-1185">Reference proteome</keyword>
<gene>
    <name evidence="3" type="ORF">HHK36_032218</name>
</gene>
<protein>
    <recommendedName>
        <fullName evidence="2">N-acetylglucosaminylphosphatidylinositol deacetylase</fullName>
        <ecNumber evidence="2">3.5.1.89</ecNumber>
    </recommendedName>
</protein>
<dbReference type="SUPFAM" id="SSF102588">
    <property type="entry name" value="LmbE-like"/>
    <property type="match status" value="1"/>
</dbReference>
<accession>A0A834Y8I0</accession>
<dbReference type="OrthoDB" id="440160at2759"/>
<dbReference type="AlphaFoldDB" id="A0A834Y8I0"/>
<proteinExistence type="inferred from homology"/>
<evidence type="ECO:0000313" key="4">
    <source>
        <dbReference type="Proteomes" id="UP000655225"/>
    </source>
</evidence>
<dbReference type="Proteomes" id="UP000655225">
    <property type="component" value="Unassembled WGS sequence"/>
</dbReference>
<dbReference type="GO" id="GO:0006506">
    <property type="term" value="P:GPI anchor biosynthetic process"/>
    <property type="evidence" value="ECO:0007669"/>
    <property type="project" value="UniProtKB-UniPathway"/>
</dbReference>
<dbReference type="UniPathway" id="UPA00196"/>
<evidence type="ECO:0000313" key="3">
    <source>
        <dbReference type="EMBL" id="KAF8369759.1"/>
    </source>
</evidence>
<dbReference type="GO" id="GO:0005783">
    <property type="term" value="C:endoplasmic reticulum"/>
    <property type="evidence" value="ECO:0007669"/>
    <property type="project" value="TreeGrafter"/>
</dbReference>
<evidence type="ECO:0000256" key="2">
    <source>
        <dbReference type="ARBA" id="ARBA00012176"/>
    </source>
</evidence>
<organism evidence="3 4">
    <name type="scientific">Tetracentron sinense</name>
    <name type="common">Spur-leaf</name>
    <dbReference type="NCBI Taxonomy" id="13715"/>
    <lineage>
        <taxon>Eukaryota</taxon>
        <taxon>Viridiplantae</taxon>
        <taxon>Streptophyta</taxon>
        <taxon>Embryophyta</taxon>
        <taxon>Tracheophyta</taxon>
        <taxon>Spermatophyta</taxon>
        <taxon>Magnoliopsida</taxon>
        <taxon>Trochodendrales</taxon>
        <taxon>Trochodendraceae</taxon>
        <taxon>Tetracentron</taxon>
    </lineage>
</organism>
<dbReference type="PANTHER" id="PTHR12993:SF11">
    <property type="entry name" value="N-ACETYLGLUCOSAMINYL-PHOSPHATIDYLINOSITOL DE-N-ACETYLASE"/>
    <property type="match status" value="1"/>
</dbReference>
<dbReference type="EC" id="3.5.1.89" evidence="2"/>
<dbReference type="InterPro" id="IPR003737">
    <property type="entry name" value="GlcNAc_PI_deacetylase-related"/>
</dbReference>
<comment type="similarity">
    <text evidence="1">Belongs to the PIGL family.</text>
</comment>
<dbReference type="InterPro" id="IPR024078">
    <property type="entry name" value="LmbE-like_dom_sf"/>
</dbReference>
<evidence type="ECO:0000256" key="1">
    <source>
        <dbReference type="ARBA" id="ARBA00006066"/>
    </source>
</evidence>
<name>A0A834Y8I0_TETSI</name>
<dbReference type="GO" id="GO:0016020">
    <property type="term" value="C:membrane"/>
    <property type="evidence" value="ECO:0007669"/>
    <property type="project" value="GOC"/>
</dbReference>
<dbReference type="GO" id="GO:0000225">
    <property type="term" value="F:N-acetylglucosaminylphosphatidylinositol deacetylase activity"/>
    <property type="evidence" value="ECO:0007669"/>
    <property type="project" value="UniProtKB-EC"/>
</dbReference>
<comment type="caution">
    <text evidence="3">The sequence shown here is derived from an EMBL/GenBank/DDBJ whole genome shotgun (WGS) entry which is preliminary data.</text>
</comment>
<reference evidence="3 4" key="1">
    <citation type="submission" date="2020-04" db="EMBL/GenBank/DDBJ databases">
        <title>Plant Genome Project.</title>
        <authorList>
            <person name="Zhang R.-G."/>
        </authorList>
    </citation>
    <scope>NUCLEOTIDE SEQUENCE [LARGE SCALE GENOMIC DNA]</scope>
    <source>
        <strain evidence="3">YNK0</strain>
        <tissue evidence="3">Leaf</tissue>
    </source>
</reference>
<sequence length="271" mass="30914">MHLAHHPRLDFFLTIQVKLFFTREMSCWLSPTPMMSQCSFLQLLFTWFQEGIIFTYYACHQHEDPGTQLLKSAPSSGEQKPSDAATAPEYWTDGGLCRKAYDALLLDAGGTLMQLARPIEETYTARFWHGQDEGMPNPCICNADGKGIIRKGELYEACAVLKIITFDNYGVSGHRNHRDVHHGICTSLHETSRRNIEAWELISTSIIRKYSGPLDVWLSILCSMCYPRGQVILLQDGIDRPLVLVLGIRPRFERVQEAVRIILQLYLCEYA</sequence>
<dbReference type="PANTHER" id="PTHR12993">
    <property type="entry name" value="N-ACETYLGLUCOSAMINYL-PHOSPHATIDYLINOSITOL DE-N-ACETYLASE-RELATED"/>
    <property type="match status" value="1"/>
</dbReference>